<feature type="chain" id="PRO_5039558741" description="Secreted protein" evidence="3">
    <location>
        <begin position="25"/>
        <end position="846"/>
    </location>
</feature>
<dbReference type="EMBL" id="ACHJ01000141">
    <property type="protein sequence ID" value="EEI16461.1"/>
    <property type="molecule type" value="Genomic_DNA"/>
</dbReference>
<evidence type="ECO:0008006" key="6">
    <source>
        <dbReference type="Google" id="ProtNLM"/>
    </source>
</evidence>
<keyword evidence="2" id="KW-0472">Membrane</keyword>
<name>C0XTG4_CORLD</name>
<organism evidence="4 5">
    <name type="scientific">Corynebacterium lipophiloflavum (strain ATCC 700352 / DSM 44291 / CCUG 37336 / JCM 10383 / DMMZ 1944)</name>
    <dbReference type="NCBI Taxonomy" id="525263"/>
    <lineage>
        <taxon>Bacteria</taxon>
        <taxon>Bacillati</taxon>
        <taxon>Actinomycetota</taxon>
        <taxon>Actinomycetes</taxon>
        <taxon>Mycobacteriales</taxon>
        <taxon>Corynebacteriaceae</taxon>
        <taxon>Corynebacterium</taxon>
    </lineage>
</organism>
<dbReference type="RefSeq" id="WP_006839024.1">
    <property type="nucleotide sequence ID" value="NZ_GG667191.1"/>
</dbReference>
<dbReference type="HOGENOM" id="CLU_017917_0_0_11"/>
<keyword evidence="2" id="KW-0812">Transmembrane</keyword>
<accession>C0XTG4</accession>
<sequence>MRRLPAIALAACVVIGVCAPQAPFAIGQPAQPAQPGQQPTMPIPLHPTNPAVSEAWVNPAVRPGEGEKAQITLVDAPRALNPNEPVTVTLLVTNTSGERLDGLTVTPRRGPATGSVVDQRIATVASPLDYEVVGPQVGVDTQLQPGESTELELAFSQAVLPLPGVSTYPLMFVLSAASGELLDTERFHLSIRGTPDGVQPAGMSALFPISAPVDIVPGETGTAPGEPPLILASEQLADQLAPGGRLSSLLDVYTNATANPSVAGATCLAVDPAVIHTVARMAEGYTVAGERPDLVEPPQRLRDSWGGSDKETEGEPGRGAGDAQAWLERMRELAAARCIIALPWANSDLNAVARTGDVWLMREAVERGPATITEALGTAGVTNAVVTPAGYLVPGVPAALGWADHSRSTIATEGMQGAWERAQSGDAIQGSGPVGADALPSLDRGDVPAIAAAAAPEPVRTVRVLVSDNTVERADATNRFAWVSPGVMAVTFQDSLATVLASVDEHPAITGYSAPGLRFNYTQDSAKARSVNAAGAVHLAAQSAWTSPEQPEAQPVLVNPPATWDAAAATDIMGAVADVFDTQAARPLSFEDYLAVPDGEDVPAAGSVGTPYVDPTVFSNTEILTASQQGRFIDELSSLLVADPAIALSRYGFTLPLRRDLLTALTMSGRRSYTFYPVAEEATRQRLAGSRDTLNALRSAIALIPPGNVYTRTSPSSPLVIVARNGLPLPVDTTIRYHGADGARLNVPTTLRIPAYGSLTVSMTADLPANNGETDLRLFLASPQGAQISEPVDITVRTSGVALRGGVILAALAGALALMLLITVGRRRAARRKHPPPHRPPHNHRP</sequence>
<evidence type="ECO:0000313" key="4">
    <source>
        <dbReference type="EMBL" id="EEI16461.1"/>
    </source>
</evidence>
<feature type="compositionally biased region" description="Basic and acidic residues" evidence="1">
    <location>
        <begin position="290"/>
        <end position="316"/>
    </location>
</feature>
<dbReference type="Proteomes" id="UP000006196">
    <property type="component" value="Unassembled WGS sequence"/>
</dbReference>
<reference evidence="4" key="1">
    <citation type="submission" date="2009-01" db="EMBL/GenBank/DDBJ databases">
        <authorList>
            <person name="Qin X."/>
            <person name="Bachman B."/>
            <person name="Battles P."/>
            <person name="Bell A."/>
            <person name="Bess C."/>
            <person name="Bickham C."/>
            <person name="Chaboub L."/>
            <person name="Chen D."/>
            <person name="Coyle M."/>
            <person name="Deiros D.R."/>
            <person name="Dinh H."/>
            <person name="Forbes L."/>
            <person name="Fowler G."/>
            <person name="Francisco L."/>
            <person name="Fu Q."/>
            <person name="Gubbala S."/>
            <person name="Hale W."/>
            <person name="Han Y."/>
            <person name="Hemphill L."/>
            <person name="Highlander S.K."/>
            <person name="Hirani K."/>
            <person name="Hogues M."/>
            <person name="Jackson L."/>
            <person name="Jakkamsetti A."/>
            <person name="Javaid M."/>
            <person name="Jiang H."/>
            <person name="Korchina V."/>
            <person name="Kovar C."/>
            <person name="Lara F."/>
            <person name="Lee S."/>
            <person name="Mata R."/>
            <person name="Mathew T."/>
            <person name="Moen C."/>
            <person name="Morales K."/>
            <person name="Munidasa M."/>
            <person name="Nazareth L."/>
            <person name="Ngo R."/>
            <person name="Nguyen L."/>
            <person name="Okwuonu G."/>
            <person name="Ongeri F."/>
            <person name="Patil S."/>
            <person name="Petrosino J."/>
            <person name="Pham C."/>
            <person name="Pham P."/>
            <person name="Pu L.-L."/>
            <person name="Puazo M."/>
            <person name="Raj R."/>
            <person name="Reid J."/>
            <person name="Rouhana J."/>
            <person name="Saada N."/>
            <person name="Shang Y."/>
            <person name="Simmons D."/>
            <person name="Thornton R."/>
            <person name="Warren J."/>
            <person name="Weissenberger G."/>
            <person name="Zhang J."/>
            <person name="Zhang L."/>
            <person name="Zhou C."/>
            <person name="Zhu D."/>
            <person name="Muzny D."/>
            <person name="Worley K."/>
            <person name="Gibbs R."/>
        </authorList>
    </citation>
    <scope>NUCLEOTIDE SEQUENCE [LARGE SCALE GENOMIC DNA]</scope>
    <source>
        <strain evidence="4">DSM 44291</strain>
    </source>
</reference>
<keyword evidence="3" id="KW-0732">Signal</keyword>
<feature type="region of interest" description="Disordered" evidence="1">
    <location>
        <begin position="289"/>
        <end position="320"/>
    </location>
</feature>
<proteinExistence type="predicted"/>
<evidence type="ECO:0000313" key="5">
    <source>
        <dbReference type="Proteomes" id="UP000006196"/>
    </source>
</evidence>
<dbReference type="eggNOG" id="COG3170">
    <property type="taxonomic scope" value="Bacteria"/>
</dbReference>
<keyword evidence="5" id="KW-1185">Reference proteome</keyword>
<evidence type="ECO:0000256" key="1">
    <source>
        <dbReference type="SAM" id="MobiDB-lite"/>
    </source>
</evidence>
<comment type="caution">
    <text evidence="4">The sequence shown here is derived from an EMBL/GenBank/DDBJ whole genome shotgun (WGS) entry which is preliminary data.</text>
</comment>
<gene>
    <name evidence="4" type="ORF">HMPREF0298_1734</name>
</gene>
<keyword evidence="2" id="KW-1133">Transmembrane helix</keyword>
<dbReference type="STRING" id="525263.HMPREF0298_1734"/>
<evidence type="ECO:0000256" key="3">
    <source>
        <dbReference type="SAM" id="SignalP"/>
    </source>
</evidence>
<protein>
    <recommendedName>
        <fullName evidence="6">Secreted protein</fullName>
    </recommendedName>
</protein>
<dbReference type="OrthoDB" id="3797035at2"/>
<feature type="transmembrane region" description="Helical" evidence="2">
    <location>
        <begin position="801"/>
        <end position="824"/>
    </location>
</feature>
<dbReference type="AlphaFoldDB" id="C0XTG4"/>
<evidence type="ECO:0000256" key="2">
    <source>
        <dbReference type="SAM" id="Phobius"/>
    </source>
</evidence>
<feature type="signal peptide" evidence="3">
    <location>
        <begin position="1"/>
        <end position="24"/>
    </location>
</feature>